<gene>
    <name evidence="1" type="ORF">L2E82_09939</name>
</gene>
<dbReference type="EMBL" id="CM042010">
    <property type="protein sequence ID" value="KAI3780065.1"/>
    <property type="molecule type" value="Genomic_DNA"/>
</dbReference>
<reference evidence="2" key="1">
    <citation type="journal article" date="2022" name="Mol. Ecol. Resour.">
        <title>The genomes of chicory, endive, great burdock and yacon provide insights into Asteraceae palaeo-polyploidization history and plant inulin production.</title>
        <authorList>
            <person name="Fan W."/>
            <person name="Wang S."/>
            <person name="Wang H."/>
            <person name="Wang A."/>
            <person name="Jiang F."/>
            <person name="Liu H."/>
            <person name="Zhao H."/>
            <person name="Xu D."/>
            <person name="Zhang Y."/>
        </authorList>
    </citation>
    <scope>NUCLEOTIDE SEQUENCE [LARGE SCALE GENOMIC DNA]</scope>
    <source>
        <strain evidence="2">cv. Punajuju</strain>
    </source>
</reference>
<name>A0ACB9GAJ6_CICIN</name>
<reference evidence="1 2" key="2">
    <citation type="journal article" date="2022" name="Mol. Ecol. Resour.">
        <title>The genomes of chicory, endive, great burdock and yacon provide insights into Asteraceae paleo-polyploidization history and plant inulin production.</title>
        <authorList>
            <person name="Fan W."/>
            <person name="Wang S."/>
            <person name="Wang H."/>
            <person name="Wang A."/>
            <person name="Jiang F."/>
            <person name="Liu H."/>
            <person name="Zhao H."/>
            <person name="Xu D."/>
            <person name="Zhang Y."/>
        </authorList>
    </citation>
    <scope>NUCLEOTIDE SEQUENCE [LARGE SCALE GENOMIC DNA]</scope>
    <source>
        <strain evidence="2">cv. Punajuju</strain>
        <tissue evidence="1">Leaves</tissue>
    </source>
</reference>
<dbReference type="Proteomes" id="UP001055811">
    <property type="component" value="Linkage Group LG02"/>
</dbReference>
<accession>A0ACB9GAJ6</accession>
<proteinExistence type="predicted"/>
<comment type="caution">
    <text evidence="1">The sequence shown here is derived from an EMBL/GenBank/DDBJ whole genome shotgun (WGS) entry which is preliminary data.</text>
</comment>
<protein>
    <submittedName>
        <fullName evidence="1">Uncharacterized protein</fullName>
    </submittedName>
</protein>
<sequence length="254" mass="27826">MMKSMATVVTEKARSWDEGVSSHFSTTPLSDIFKGKNVVIFRLPGTAGVALAGLLGTVRAQGQPLSEFVNQKIAVVGAGSNSMSEPRKDGHEQYPPPPPHKYGCTLVPGYAVAAEGRHVREGRLPCCGIGIGWFLFTVGFFFAIIPWYIGAFILLCAGYDDREKPGYVACVIAMQQEIKDLTNECDVPRTRLEEILRAAGIGQILLPWNESPPLRTASWDGHLTSGTSFNAPIDTYHKHELNIANEDVCFFNRI</sequence>
<keyword evidence="2" id="KW-1185">Reference proteome</keyword>
<organism evidence="1 2">
    <name type="scientific">Cichorium intybus</name>
    <name type="common">Chicory</name>
    <dbReference type="NCBI Taxonomy" id="13427"/>
    <lineage>
        <taxon>Eukaryota</taxon>
        <taxon>Viridiplantae</taxon>
        <taxon>Streptophyta</taxon>
        <taxon>Embryophyta</taxon>
        <taxon>Tracheophyta</taxon>
        <taxon>Spermatophyta</taxon>
        <taxon>Magnoliopsida</taxon>
        <taxon>eudicotyledons</taxon>
        <taxon>Gunneridae</taxon>
        <taxon>Pentapetalae</taxon>
        <taxon>asterids</taxon>
        <taxon>campanulids</taxon>
        <taxon>Asterales</taxon>
        <taxon>Asteraceae</taxon>
        <taxon>Cichorioideae</taxon>
        <taxon>Cichorieae</taxon>
        <taxon>Cichoriinae</taxon>
        <taxon>Cichorium</taxon>
    </lineage>
</organism>
<evidence type="ECO:0000313" key="1">
    <source>
        <dbReference type="EMBL" id="KAI3780065.1"/>
    </source>
</evidence>
<evidence type="ECO:0000313" key="2">
    <source>
        <dbReference type="Proteomes" id="UP001055811"/>
    </source>
</evidence>